<evidence type="ECO:0000313" key="3">
    <source>
        <dbReference type="EMBL" id="SHI14621.1"/>
    </source>
</evidence>
<name>A0A1M5YRM8_9BRAD</name>
<sequence>MKSAFNRSVLALAAIVIAAGAAQVNAQQKPLKKYESGNKEFWTHPPDDWFLGDETEAQKGLAPPSGPPTGASEAELATMMKKIKLPPGFKIEVYAPGVLAARQMAWGDKGTLFVGSFGLGNVYAITDKDGKKEVKTILKGLNMPTGLAFKDGALYVIAVDKLIRYDNAEANLDKLGDGKVVYDDMPSYAAHGWKYLAADKDGWFYIPFGPPFNIGIPPTSVSQIRRVDPKTGNAEIVALGVRNSVGGDVDPRSGKYWFTENARDWMSDDMPSDKLNMISKLGENFGYPHCHQGDTPDPKFAMGHKCSEFTPPVLNLGAHVAPLGMKFYTGDQFPADYKDNILIAEHGSWNRHKYQGGRIVRVIVGPDGKNPKQEVFASGWIEGDQGYLGRPDDIILAKDGSILVADDWAGAIYRISYKK</sequence>
<dbReference type="OrthoDB" id="9770043at2"/>
<evidence type="ECO:0000313" key="4">
    <source>
        <dbReference type="Proteomes" id="UP000189796"/>
    </source>
</evidence>
<accession>A0A1M5YRM8</accession>
<feature type="chain" id="PRO_5012047949" evidence="1">
    <location>
        <begin position="27"/>
        <end position="419"/>
    </location>
</feature>
<dbReference type="AlphaFoldDB" id="A0A1M5YRM8"/>
<proteinExistence type="predicted"/>
<dbReference type="InterPro" id="IPR054539">
    <property type="entry name" value="Beta-prop_PDH"/>
</dbReference>
<evidence type="ECO:0000256" key="1">
    <source>
        <dbReference type="SAM" id="SignalP"/>
    </source>
</evidence>
<evidence type="ECO:0000259" key="2">
    <source>
        <dbReference type="Pfam" id="PF22807"/>
    </source>
</evidence>
<keyword evidence="1" id="KW-0732">Signal</keyword>
<dbReference type="Pfam" id="PF22807">
    <property type="entry name" value="TrAA12"/>
    <property type="match status" value="1"/>
</dbReference>
<reference evidence="3 4" key="1">
    <citation type="submission" date="2016-11" db="EMBL/GenBank/DDBJ databases">
        <authorList>
            <person name="Jaros S."/>
            <person name="Januszkiewicz K."/>
            <person name="Wedrychowicz H."/>
        </authorList>
    </citation>
    <scope>NUCLEOTIDE SEQUENCE [LARGE SCALE GENOMIC DNA]</scope>
    <source>
        <strain evidence="3 4">GAS138</strain>
    </source>
</reference>
<feature type="signal peptide" evidence="1">
    <location>
        <begin position="1"/>
        <end position="26"/>
    </location>
</feature>
<dbReference type="InterPro" id="IPR011042">
    <property type="entry name" value="6-blade_b-propeller_TolB-like"/>
</dbReference>
<gene>
    <name evidence="3" type="ORF">SAMN05443248_8680</name>
</gene>
<dbReference type="Gene3D" id="2.120.10.30">
    <property type="entry name" value="TolB, C-terminal domain"/>
    <property type="match status" value="1"/>
</dbReference>
<organism evidence="3 4">
    <name type="scientific">Bradyrhizobium erythrophlei</name>
    <dbReference type="NCBI Taxonomy" id="1437360"/>
    <lineage>
        <taxon>Bacteria</taxon>
        <taxon>Pseudomonadati</taxon>
        <taxon>Pseudomonadota</taxon>
        <taxon>Alphaproteobacteria</taxon>
        <taxon>Hyphomicrobiales</taxon>
        <taxon>Nitrobacteraceae</taxon>
        <taxon>Bradyrhizobium</taxon>
    </lineage>
</organism>
<dbReference type="InterPro" id="IPR011041">
    <property type="entry name" value="Quinoprot_gluc/sorb_DH_b-prop"/>
</dbReference>
<protein>
    <submittedName>
        <fullName evidence="3">Glucose/arabinose dehydrogenase, beta-propeller fold</fullName>
    </submittedName>
</protein>
<dbReference type="PANTHER" id="PTHR33546:SF1">
    <property type="entry name" value="LARGE, MULTIFUNCTIONAL SECRETED PROTEIN"/>
    <property type="match status" value="1"/>
</dbReference>
<dbReference type="PANTHER" id="PTHR33546">
    <property type="entry name" value="LARGE, MULTIFUNCTIONAL SECRETED PROTEIN-RELATED"/>
    <property type="match status" value="1"/>
</dbReference>
<feature type="domain" description="Pyrroloquinoline quinone-dependent pyranose dehydrogenase beta-propeller" evidence="2">
    <location>
        <begin position="84"/>
        <end position="414"/>
    </location>
</feature>
<dbReference type="SUPFAM" id="SSF50952">
    <property type="entry name" value="Soluble quinoprotein glucose dehydrogenase"/>
    <property type="match status" value="1"/>
</dbReference>
<dbReference type="RefSeq" id="WP_079606662.1">
    <property type="nucleotide sequence ID" value="NZ_LT670817.1"/>
</dbReference>
<dbReference type="Proteomes" id="UP000189796">
    <property type="component" value="Chromosome I"/>
</dbReference>
<dbReference type="EMBL" id="LT670817">
    <property type="protein sequence ID" value="SHI14621.1"/>
    <property type="molecule type" value="Genomic_DNA"/>
</dbReference>